<dbReference type="GeneID" id="576138"/>
<name>A0A7M7THA9_STRPU</name>
<dbReference type="Proteomes" id="UP000007110">
    <property type="component" value="Unassembled WGS sequence"/>
</dbReference>
<keyword evidence="3" id="KW-1185">Reference proteome</keyword>
<reference evidence="2" key="2">
    <citation type="submission" date="2021-01" db="UniProtKB">
        <authorList>
            <consortium name="EnsemblMetazoa"/>
        </authorList>
    </citation>
    <scope>IDENTIFICATION</scope>
</reference>
<dbReference type="OMA" id="YCLAFGD"/>
<evidence type="ECO:0000313" key="3">
    <source>
        <dbReference type="Proteomes" id="UP000007110"/>
    </source>
</evidence>
<dbReference type="KEGG" id="spu:576138"/>
<proteinExistence type="predicted"/>
<dbReference type="RefSeq" id="XP_799407.1">
    <property type="nucleotide sequence ID" value="XM_794314.5"/>
</dbReference>
<sequence length="238" mass="24862">MANLTNLTFLFVALVCLFTSGCCSDSDEGSGDSSGSGTESMFTDVTEVITEVVTDADEPSDIQAFGLVITNDFSEFTLDVDNIVTYNVTIKNVGGTDIAAGSSDLYDILITVSDNADPTASGAETMDVTPLLTSATNLDAGITAGETIVIENVHTMINIPSADCSTYMYDTTGYVCVQISKASGASFTDDSTTNNYYCLSFGDVVDGYTGTLECSACVAKISLIALLVSTLLAYFTSS</sequence>
<dbReference type="EnsemblMetazoa" id="XM_794314">
    <property type="protein sequence ID" value="XP_799407"/>
    <property type="gene ID" value="LOC576138"/>
</dbReference>
<organism evidence="2 3">
    <name type="scientific">Strongylocentrotus purpuratus</name>
    <name type="common">Purple sea urchin</name>
    <dbReference type="NCBI Taxonomy" id="7668"/>
    <lineage>
        <taxon>Eukaryota</taxon>
        <taxon>Metazoa</taxon>
        <taxon>Echinodermata</taxon>
        <taxon>Eleutherozoa</taxon>
        <taxon>Echinozoa</taxon>
        <taxon>Echinoidea</taxon>
        <taxon>Euechinoidea</taxon>
        <taxon>Echinacea</taxon>
        <taxon>Camarodonta</taxon>
        <taxon>Echinidea</taxon>
        <taxon>Strongylocentrotidae</taxon>
        <taxon>Strongylocentrotus</taxon>
    </lineage>
</organism>
<feature type="signal peptide" evidence="1">
    <location>
        <begin position="1"/>
        <end position="24"/>
    </location>
</feature>
<reference evidence="3" key="1">
    <citation type="submission" date="2015-02" db="EMBL/GenBank/DDBJ databases">
        <title>Genome sequencing for Strongylocentrotus purpuratus.</title>
        <authorList>
            <person name="Murali S."/>
            <person name="Liu Y."/>
            <person name="Vee V."/>
            <person name="English A."/>
            <person name="Wang M."/>
            <person name="Skinner E."/>
            <person name="Han Y."/>
            <person name="Muzny D.M."/>
            <person name="Worley K.C."/>
            <person name="Gibbs R.A."/>
        </authorList>
    </citation>
    <scope>NUCLEOTIDE SEQUENCE</scope>
</reference>
<keyword evidence="1" id="KW-0732">Signal</keyword>
<dbReference type="AlphaFoldDB" id="A0A7M7THA9"/>
<accession>A0A7M7THA9</accession>
<dbReference type="OrthoDB" id="10058639at2759"/>
<evidence type="ECO:0000256" key="1">
    <source>
        <dbReference type="SAM" id="SignalP"/>
    </source>
</evidence>
<evidence type="ECO:0000313" key="2">
    <source>
        <dbReference type="EnsemblMetazoa" id="XP_799407"/>
    </source>
</evidence>
<feature type="chain" id="PRO_5029632620" evidence="1">
    <location>
        <begin position="25"/>
        <end position="238"/>
    </location>
</feature>
<dbReference type="InParanoid" id="A0A7M7THA9"/>
<protein>
    <submittedName>
        <fullName evidence="2">Uncharacterized protein</fullName>
    </submittedName>
</protein>